<dbReference type="CDD" id="cd07042">
    <property type="entry name" value="STAS_SulP_like_sulfate_transporter"/>
    <property type="match status" value="1"/>
</dbReference>
<feature type="transmembrane region" description="Helical" evidence="5">
    <location>
        <begin position="107"/>
        <end position="128"/>
    </location>
</feature>
<dbReference type="InterPro" id="IPR011547">
    <property type="entry name" value="SLC26A/SulP_dom"/>
</dbReference>
<feature type="transmembrane region" description="Helical" evidence="5">
    <location>
        <begin position="402"/>
        <end position="429"/>
    </location>
</feature>
<feature type="transmembrane region" description="Helical" evidence="5">
    <location>
        <begin position="178"/>
        <end position="199"/>
    </location>
</feature>
<dbReference type="PANTHER" id="PTHR11814">
    <property type="entry name" value="SULFATE TRANSPORTER"/>
    <property type="match status" value="1"/>
</dbReference>
<feature type="domain" description="STAS" evidence="6">
    <location>
        <begin position="456"/>
        <end position="569"/>
    </location>
</feature>
<dbReference type="NCBIfam" id="TIGR00815">
    <property type="entry name" value="sulP"/>
    <property type="match status" value="1"/>
</dbReference>
<dbReference type="GO" id="GO:0016020">
    <property type="term" value="C:membrane"/>
    <property type="evidence" value="ECO:0007669"/>
    <property type="project" value="UniProtKB-SubCell"/>
</dbReference>
<feature type="transmembrane region" description="Helical" evidence="5">
    <location>
        <begin position="25"/>
        <end position="43"/>
    </location>
</feature>
<dbReference type="InterPro" id="IPR036513">
    <property type="entry name" value="STAS_dom_sf"/>
</dbReference>
<dbReference type="InterPro" id="IPR001902">
    <property type="entry name" value="SLC26A/SulP_fam"/>
</dbReference>
<keyword evidence="2 5" id="KW-0812">Transmembrane</keyword>
<feature type="transmembrane region" description="Helical" evidence="5">
    <location>
        <begin position="219"/>
        <end position="239"/>
    </location>
</feature>
<protein>
    <submittedName>
        <fullName evidence="7">Sulfate transporter</fullName>
    </submittedName>
</protein>
<dbReference type="RefSeq" id="WP_204216703.1">
    <property type="nucleotide sequence ID" value="NZ_LK391969.1"/>
</dbReference>
<dbReference type="SUPFAM" id="SSF52091">
    <property type="entry name" value="SpoIIaa-like"/>
    <property type="match status" value="1"/>
</dbReference>
<keyword evidence="4 5" id="KW-0472">Membrane</keyword>
<evidence type="ECO:0000259" key="6">
    <source>
        <dbReference type="PROSITE" id="PS50801"/>
    </source>
</evidence>
<evidence type="ECO:0000256" key="1">
    <source>
        <dbReference type="ARBA" id="ARBA00004141"/>
    </source>
</evidence>
<feature type="transmembrane region" description="Helical" evidence="5">
    <location>
        <begin position="351"/>
        <end position="381"/>
    </location>
</feature>
<evidence type="ECO:0000313" key="7">
    <source>
        <dbReference type="EMBL" id="CEA04803.1"/>
    </source>
</evidence>
<comment type="subcellular location">
    <subcellularLocation>
        <location evidence="1">Membrane</location>
        <topology evidence="1">Multi-pass membrane protein</topology>
    </subcellularLocation>
</comment>
<accession>A0A078MBM7</accession>
<sequence length="585" mass="62474">MRQDNPRLQPPGGEELLAWARHYRLAWLSGDLVAGVVTAIMIIPQSMAYAMLAGLPVQIGLYASLLPLLGYALFGTSMSMSVGPVAVTALMTAALLSPLATVGSEHYYQLAIWLALLSGAMLFVLGLLRMGFLANFLSHPVISGFISGASILIMLSQLPHLLGLASLPTSPAQLLAVWQPVNGLVLAMGLTALAALLYARSRLAGHLQQLGVGANAARLLARLAPILVVLLGLLVTIAWDLGARGVPVVGSLPAGLPALVWSTPDFSTLRALLLPAALISLVSFVESVSIAQSLARRKRQSINPDRELLALGAANLGSAVTGGFAVCGGFSRSGVNVEAGANTPLAGVVSALVIGLILLTIAPLFAWLPLVVLAVVILVAVVPLIDIASLRRAWRYDRREGLTLICTAAGVLLLGIEEGIVLGVGLSIVTQLWRGSRPHVAVVGRVPGTHYFRNTQRHLVETEPQLLAIRIDENIFFANTKAIERAILQALRDYPDTRELLLILSAVNHIDSTGLDMLDELSLGLRERDIHIHLAEVKGPVMDRLEQTDWIKEQVTELFPSTHIAFNTLRDRKRPLPDAQPEPAG</sequence>
<feature type="transmembrane region" description="Helical" evidence="5">
    <location>
        <begin position="81"/>
        <end position="101"/>
    </location>
</feature>
<name>A0A078MBM7_9PSED</name>
<dbReference type="EMBL" id="LK391969">
    <property type="protein sequence ID" value="CEF26804.1"/>
    <property type="molecule type" value="Genomic_DNA"/>
</dbReference>
<dbReference type="Gene3D" id="3.30.750.24">
    <property type="entry name" value="STAS domain"/>
    <property type="match status" value="1"/>
</dbReference>
<dbReference type="InterPro" id="IPR002645">
    <property type="entry name" value="STAS_dom"/>
</dbReference>
<evidence type="ECO:0000256" key="4">
    <source>
        <dbReference type="ARBA" id="ARBA00023136"/>
    </source>
</evidence>
<dbReference type="Pfam" id="PF00916">
    <property type="entry name" value="Sulfate_transp"/>
    <property type="match status" value="1"/>
</dbReference>
<dbReference type="GO" id="GO:0055085">
    <property type="term" value="P:transmembrane transport"/>
    <property type="evidence" value="ECO:0007669"/>
    <property type="project" value="InterPro"/>
</dbReference>
<keyword evidence="3 5" id="KW-1133">Transmembrane helix</keyword>
<feature type="transmembrane region" description="Helical" evidence="5">
    <location>
        <begin position="49"/>
        <end position="74"/>
    </location>
</feature>
<evidence type="ECO:0000256" key="2">
    <source>
        <dbReference type="ARBA" id="ARBA00022692"/>
    </source>
</evidence>
<evidence type="ECO:0000256" key="3">
    <source>
        <dbReference type="ARBA" id="ARBA00022989"/>
    </source>
</evidence>
<evidence type="ECO:0000256" key="5">
    <source>
        <dbReference type="SAM" id="Phobius"/>
    </source>
</evidence>
<dbReference type="AlphaFoldDB" id="A0A078MBM7"/>
<proteinExistence type="predicted"/>
<feature type="transmembrane region" description="Helical" evidence="5">
    <location>
        <begin position="269"/>
        <end position="288"/>
    </location>
</feature>
<feature type="transmembrane region" description="Helical" evidence="5">
    <location>
        <begin position="140"/>
        <end position="158"/>
    </location>
</feature>
<reference evidence="7" key="1">
    <citation type="submission" date="2014-07" db="EMBL/GenBank/DDBJ databases">
        <authorList>
            <person name="Urmite Genomes Urmite Genomes"/>
        </authorList>
    </citation>
    <scope>NUCLEOTIDE SEQUENCE</scope>
    <source>
        <strain evidence="7">12M76_air</strain>
    </source>
</reference>
<organism evidence="7">
    <name type="scientific">Pseudomonas saudimassiliensis</name>
    <dbReference type="NCBI Taxonomy" id="1461581"/>
    <lineage>
        <taxon>Bacteria</taxon>
        <taxon>Pseudomonadati</taxon>
        <taxon>Pseudomonadota</taxon>
        <taxon>Gammaproteobacteria</taxon>
        <taxon>Pseudomonadales</taxon>
        <taxon>Pseudomonadaceae</taxon>
        <taxon>Pseudomonas</taxon>
    </lineage>
</organism>
<gene>
    <name evidence="7" type="ORF">BN1049_01738</name>
</gene>
<dbReference type="PROSITE" id="PS50801">
    <property type="entry name" value="STAS"/>
    <property type="match status" value="1"/>
</dbReference>
<dbReference type="PATRIC" id="fig|1461581.3.peg.1716"/>
<dbReference type="EMBL" id="LM997413">
    <property type="protein sequence ID" value="CEA04803.1"/>
    <property type="molecule type" value="Genomic_DNA"/>
</dbReference>
<dbReference type="Pfam" id="PF01740">
    <property type="entry name" value="STAS"/>
    <property type="match status" value="1"/>
</dbReference>